<dbReference type="EMBL" id="JADOUE010000001">
    <property type="protein sequence ID" value="MBG6122255.1"/>
    <property type="molecule type" value="Genomic_DNA"/>
</dbReference>
<proteinExistence type="predicted"/>
<gene>
    <name evidence="3" type="ORF">IW254_001224</name>
</gene>
<dbReference type="Proteomes" id="UP000658613">
    <property type="component" value="Unassembled WGS sequence"/>
</dbReference>
<keyword evidence="1" id="KW-1133">Transmembrane helix</keyword>
<keyword evidence="3" id="KW-0413">Isomerase</keyword>
<evidence type="ECO:0000313" key="4">
    <source>
        <dbReference type="Proteomes" id="UP000658613"/>
    </source>
</evidence>
<feature type="transmembrane region" description="Helical" evidence="1">
    <location>
        <begin position="21"/>
        <end position="45"/>
    </location>
</feature>
<dbReference type="InterPro" id="IPR012336">
    <property type="entry name" value="Thioredoxin-like_fold"/>
</dbReference>
<dbReference type="RefSeq" id="WP_196824677.1">
    <property type="nucleotide sequence ID" value="NZ_CP046980.1"/>
</dbReference>
<keyword evidence="4" id="KW-1185">Reference proteome</keyword>
<sequence length="253" mass="27800">MTTKATRVDKSRSVKNPNDKSGASFGLILAALLLVVVVVIGLIYWNGREKQQEAAEAPVIEGLEMEYNKDEGIIKLSSNKTNDDSIPTALFQDYSCSYCGELARATDADMIQKVQDGEITVEIRPLIFLDQGAVNHSTRALAASLALVDEGNPSLYSAFNRIMMERQAEMYQNSSAETFANLADQLGASKETVDKIRDDSYVEAAQDIGAKNATWLNENTGSVSSPRVFINGEEYTEDQKNWLTDGLAKAREK</sequence>
<comment type="caution">
    <text evidence="3">The sequence shown here is derived from an EMBL/GenBank/DDBJ whole genome shotgun (WGS) entry which is preliminary data.</text>
</comment>
<keyword evidence="1" id="KW-0812">Transmembrane</keyword>
<dbReference type="SUPFAM" id="SSF52833">
    <property type="entry name" value="Thioredoxin-like"/>
    <property type="match status" value="1"/>
</dbReference>
<evidence type="ECO:0000256" key="1">
    <source>
        <dbReference type="SAM" id="Phobius"/>
    </source>
</evidence>
<protein>
    <submittedName>
        <fullName evidence="3">Protein-disulfide isomerase</fullName>
    </submittedName>
</protein>
<dbReference type="Pfam" id="PF13462">
    <property type="entry name" value="Thioredoxin_4"/>
    <property type="match status" value="1"/>
</dbReference>
<accession>A0A931DY47</accession>
<feature type="domain" description="Thioredoxin-like fold" evidence="2">
    <location>
        <begin position="90"/>
        <end position="239"/>
    </location>
</feature>
<dbReference type="InterPro" id="IPR036249">
    <property type="entry name" value="Thioredoxin-like_sf"/>
</dbReference>
<name>A0A931DY47_9CORY</name>
<evidence type="ECO:0000259" key="2">
    <source>
        <dbReference type="Pfam" id="PF13462"/>
    </source>
</evidence>
<evidence type="ECO:0000313" key="3">
    <source>
        <dbReference type="EMBL" id="MBG6122255.1"/>
    </source>
</evidence>
<dbReference type="AlphaFoldDB" id="A0A931DY47"/>
<organism evidence="3 4">
    <name type="scientific">Corynebacterium aquatimens</name>
    <dbReference type="NCBI Taxonomy" id="1190508"/>
    <lineage>
        <taxon>Bacteria</taxon>
        <taxon>Bacillati</taxon>
        <taxon>Actinomycetota</taxon>
        <taxon>Actinomycetes</taxon>
        <taxon>Mycobacteriales</taxon>
        <taxon>Corynebacteriaceae</taxon>
        <taxon>Corynebacterium</taxon>
    </lineage>
</organism>
<dbReference type="GO" id="GO:0016853">
    <property type="term" value="F:isomerase activity"/>
    <property type="evidence" value="ECO:0007669"/>
    <property type="project" value="UniProtKB-KW"/>
</dbReference>
<dbReference type="Gene3D" id="3.40.30.10">
    <property type="entry name" value="Glutaredoxin"/>
    <property type="match status" value="1"/>
</dbReference>
<keyword evidence="1" id="KW-0472">Membrane</keyword>
<reference evidence="3" key="1">
    <citation type="submission" date="2020-11" db="EMBL/GenBank/DDBJ databases">
        <title>Sequencing the genomes of 1000 actinobacteria strains.</title>
        <authorList>
            <person name="Klenk H.-P."/>
        </authorList>
    </citation>
    <scope>NUCLEOTIDE SEQUENCE</scope>
    <source>
        <strain evidence="3">DSM 45632</strain>
    </source>
</reference>